<keyword evidence="5 8" id="KW-0812">Transmembrane</keyword>
<evidence type="ECO:0000313" key="11">
    <source>
        <dbReference type="Proteomes" id="UP001580407"/>
    </source>
</evidence>
<dbReference type="SUPFAM" id="SSF161098">
    <property type="entry name" value="MetI-like"/>
    <property type="match status" value="1"/>
</dbReference>
<dbReference type="InterPro" id="IPR000515">
    <property type="entry name" value="MetI-like"/>
</dbReference>
<dbReference type="PROSITE" id="PS50928">
    <property type="entry name" value="ABC_TM1"/>
    <property type="match status" value="1"/>
</dbReference>
<dbReference type="PANTHER" id="PTHR42929">
    <property type="entry name" value="INNER MEMBRANE ABC TRANSPORTER PERMEASE PROTEIN YDCU-RELATED-RELATED"/>
    <property type="match status" value="1"/>
</dbReference>
<keyword evidence="4" id="KW-1003">Cell membrane</keyword>
<name>A0ABV5B872_9BACL</name>
<keyword evidence="7 8" id="KW-0472">Membrane</keyword>
<dbReference type="InterPro" id="IPR035906">
    <property type="entry name" value="MetI-like_sf"/>
</dbReference>
<comment type="subcellular location">
    <subcellularLocation>
        <location evidence="1 8">Cell membrane</location>
        <topology evidence="1 8">Multi-pass membrane protein</topology>
    </subcellularLocation>
</comment>
<dbReference type="Gene3D" id="1.10.3720.10">
    <property type="entry name" value="MetI-like"/>
    <property type="match status" value="1"/>
</dbReference>
<evidence type="ECO:0000256" key="8">
    <source>
        <dbReference type="RuleBase" id="RU363032"/>
    </source>
</evidence>
<evidence type="ECO:0000256" key="3">
    <source>
        <dbReference type="ARBA" id="ARBA00022448"/>
    </source>
</evidence>
<dbReference type="Pfam" id="PF00528">
    <property type="entry name" value="BPD_transp_1"/>
    <property type="match status" value="1"/>
</dbReference>
<feature type="transmembrane region" description="Helical" evidence="8">
    <location>
        <begin position="248"/>
        <end position="271"/>
    </location>
</feature>
<evidence type="ECO:0000259" key="9">
    <source>
        <dbReference type="PROSITE" id="PS50928"/>
    </source>
</evidence>
<evidence type="ECO:0000313" key="10">
    <source>
        <dbReference type="EMBL" id="MFB5681069.1"/>
    </source>
</evidence>
<evidence type="ECO:0000256" key="1">
    <source>
        <dbReference type="ARBA" id="ARBA00004651"/>
    </source>
</evidence>
<dbReference type="EMBL" id="JBHILM010000008">
    <property type="protein sequence ID" value="MFB5681069.1"/>
    <property type="molecule type" value="Genomic_DNA"/>
</dbReference>
<sequence length="286" mass="31746">MRGIKTWWLIILPGLILMILFFVLPLILLFRYSFYEFVPGQFMQPGWVIEAYKGIFHNPTYFEALKNTIWIGIKVVIFCALLGYPVAYFLARKQFMFRQFVSLLVIIPLLTSPVVTAFGWVVLISDNGLVNQILINTGLIHSPLKMMFNETGVVIALIQYSLPFMILSLRSTLVSLDTTLEDAASSLGASPFRAFVRVVLPLSMPGVFAGSLLVFINTISAFVTPMLLGGGRVHTLAGLIYDETMVTLNWPVAAAASIILLLITMALLWGYSRLMESRLLGGGGRS</sequence>
<feature type="domain" description="ABC transmembrane type-1" evidence="9">
    <location>
        <begin position="65"/>
        <end position="271"/>
    </location>
</feature>
<keyword evidence="11" id="KW-1185">Reference proteome</keyword>
<reference evidence="10 11" key="1">
    <citation type="submission" date="2024-09" db="EMBL/GenBank/DDBJ databases">
        <authorList>
            <person name="Ruan L."/>
        </authorList>
    </citation>
    <scope>NUCLEOTIDE SEQUENCE [LARGE SCALE GENOMIC DNA]</scope>
    <source>
        <strain evidence="10 11">D33</strain>
    </source>
</reference>
<feature type="transmembrane region" description="Helical" evidence="8">
    <location>
        <begin position="7"/>
        <end position="30"/>
    </location>
</feature>
<accession>A0ABV5B872</accession>
<keyword evidence="6 8" id="KW-1133">Transmembrane helix</keyword>
<evidence type="ECO:0000256" key="5">
    <source>
        <dbReference type="ARBA" id="ARBA00022692"/>
    </source>
</evidence>
<dbReference type="CDD" id="cd06261">
    <property type="entry name" value="TM_PBP2"/>
    <property type="match status" value="1"/>
</dbReference>
<feature type="transmembrane region" description="Helical" evidence="8">
    <location>
        <begin position="103"/>
        <end position="124"/>
    </location>
</feature>
<dbReference type="RefSeq" id="WP_355316097.1">
    <property type="nucleotide sequence ID" value="NZ_JBHILM010000008.1"/>
</dbReference>
<keyword evidence="3 8" id="KW-0813">Transport</keyword>
<feature type="transmembrane region" description="Helical" evidence="8">
    <location>
        <begin position="69"/>
        <end position="91"/>
    </location>
</feature>
<dbReference type="Proteomes" id="UP001580407">
    <property type="component" value="Unassembled WGS sequence"/>
</dbReference>
<gene>
    <name evidence="10" type="ORF">ACE3NQ_09120</name>
</gene>
<feature type="transmembrane region" description="Helical" evidence="8">
    <location>
        <begin position="151"/>
        <end position="169"/>
    </location>
</feature>
<protein>
    <submittedName>
        <fullName evidence="10">ABC transporter permease</fullName>
    </submittedName>
</protein>
<evidence type="ECO:0000256" key="7">
    <source>
        <dbReference type="ARBA" id="ARBA00023136"/>
    </source>
</evidence>
<proteinExistence type="inferred from homology"/>
<organism evidence="10 11">
    <name type="scientific">Paenibacillus terreus</name>
    <dbReference type="NCBI Taxonomy" id="1387834"/>
    <lineage>
        <taxon>Bacteria</taxon>
        <taxon>Bacillati</taxon>
        <taxon>Bacillota</taxon>
        <taxon>Bacilli</taxon>
        <taxon>Bacillales</taxon>
        <taxon>Paenibacillaceae</taxon>
        <taxon>Paenibacillus</taxon>
    </lineage>
</organism>
<comment type="caution">
    <text evidence="10">The sequence shown here is derived from an EMBL/GenBank/DDBJ whole genome shotgun (WGS) entry which is preliminary data.</text>
</comment>
<dbReference type="PANTHER" id="PTHR42929:SF5">
    <property type="entry name" value="ABC TRANSPORTER PERMEASE PROTEIN"/>
    <property type="match status" value="1"/>
</dbReference>
<evidence type="ECO:0000256" key="6">
    <source>
        <dbReference type="ARBA" id="ARBA00022989"/>
    </source>
</evidence>
<evidence type="ECO:0000256" key="4">
    <source>
        <dbReference type="ARBA" id="ARBA00022475"/>
    </source>
</evidence>
<comment type="similarity">
    <text evidence="2">Belongs to the binding-protein-dependent transport system permease family. CysTW subfamily.</text>
</comment>
<evidence type="ECO:0000256" key="2">
    <source>
        <dbReference type="ARBA" id="ARBA00007069"/>
    </source>
</evidence>